<feature type="transmembrane region" description="Helical" evidence="6">
    <location>
        <begin position="271"/>
        <end position="290"/>
    </location>
</feature>
<evidence type="ECO:0000256" key="2">
    <source>
        <dbReference type="ARBA" id="ARBA00022475"/>
    </source>
</evidence>
<accession>A0A918XA06</accession>
<evidence type="ECO:0000313" key="9">
    <source>
        <dbReference type="Proteomes" id="UP000638353"/>
    </source>
</evidence>
<protein>
    <submittedName>
        <fullName evidence="8">Membrane protein</fullName>
    </submittedName>
</protein>
<feature type="domain" description="Type II secretion system protein GspF" evidence="7">
    <location>
        <begin position="156"/>
        <end position="284"/>
    </location>
</feature>
<comment type="caution">
    <text evidence="8">The sequence shown here is derived from an EMBL/GenBank/DDBJ whole genome shotgun (WGS) entry which is preliminary data.</text>
</comment>
<dbReference type="Proteomes" id="UP000638353">
    <property type="component" value="Unassembled WGS sequence"/>
</dbReference>
<feature type="transmembrane region" description="Helical" evidence="6">
    <location>
        <begin position="6"/>
        <end position="22"/>
    </location>
</feature>
<gene>
    <name evidence="8" type="ORF">GCM10010334_82110</name>
</gene>
<comment type="subcellular location">
    <subcellularLocation>
        <location evidence="1">Cell membrane</location>
        <topology evidence="1">Multi-pass membrane protein</topology>
    </subcellularLocation>
</comment>
<dbReference type="AlphaFoldDB" id="A0A918XA06"/>
<sequence length="292" mass="31284">MSVTGILVLCGCTAGAGLALLAREIWPAPPRLAPALRRLNPPLLRPGQSAVTSAAEIRWQAFAERVPGPFPRQDLDLLQQSAEWFFLQKIAFALCGLLLPLIVIGGWSLMGLDVPLFLPGVFGIVAAAALWFVPDWQVNDQAKKARTEFAHAAAAFLELVALRMRSNVGASTALEEAAAIGRGWPYLRLQEALARARAEKVSPWQAVEDLGTQLRLPVLADTADIMRRSSNDGAAVYATLRARAESMRTELLTDEAATANADSEKMSAPGALLATVVMFAIAFPGVLSIFTA</sequence>
<dbReference type="EMBL" id="BMVC01000031">
    <property type="protein sequence ID" value="GHD18873.1"/>
    <property type="molecule type" value="Genomic_DNA"/>
</dbReference>
<keyword evidence="2" id="KW-1003">Cell membrane</keyword>
<feature type="transmembrane region" description="Helical" evidence="6">
    <location>
        <begin position="90"/>
        <end position="110"/>
    </location>
</feature>
<evidence type="ECO:0000256" key="3">
    <source>
        <dbReference type="ARBA" id="ARBA00022692"/>
    </source>
</evidence>
<evidence type="ECO:0000256" key="6">
    <source>
        <dbReference type="SAM" id="Phobius"/>
    </source>
</evidence>
<evidence type="ECO:0000256" key="1">
    <source>
        <dbReference type="ARBA" id="ARBA00004651"/>
    </source>
</evidence>
<keyword evidence="3 6" id="KW-0812">Transmembrane</keyword>
<evidence type="ECO:0000313" key="8">
    <source>
        <dbReference type="EMBL" id="GHD18873.1"/>
    </source>
</evidence>
<dbReference type="Pfam" id="PF00482">
    <property type="entry name" value="T2SSF"/>
    <property type="match status" value="1"/>
</dbReference>
<evidence type="ECO:0000259" key="7">
    <source>
        <dbReference type="Pfam" id="PF00482"/>
    </source>
</evidence>
<dbReference type="InterPro" id="IPR018076">
    <property type="entry name" value="T2SS_GspF_dom"/>
</dbReference>
<proteinExistence type="predicted"/>
<dbReference type="PANTHER" id="PTHR35007">
    <property type="entry name" value="INTEGRAL MEMBRANE PROTEIN-RELATED"/>
    <property type="match status" value="1"/>
</dbReference>
<evidence type="ECO:0000256" key="4">
    <source>
        <dbReference type="ARBA" id="ARBA00022989"/>
    </source>
</evidence>
<dbReference type="GO" id="GO:0005886">
    <property type="term" value="C:plasma membrane"/>
    <property type="evidence" value="ECO:0007669"/>
    <property type="project" value="UniProtKB-SubCell"/>
</dbReference>
<reference evidence="8" key="1">
    <citation type="journal article" date="2014" name="Int. J. Syst. Evol. Microbiol.">
        <title>Complete genome sequence of Corynebacterium casei LMG S-19264T (=DSM 44701T), isolated from a smear-ripened cheese.</title>
        <authorList>
            <consortium name="US DOE Joint Genome Institute (JGI-PGF)"/>
            <person name="Walter F."/>
            <person name="Albersmeier A."/>
            <person name="Kalinowski J."/>
            <person name="Ruckert C."/>
        </authorList>
    </citation>
    <scope>NUCLEOTIDE SEQUENCE</scope>
    <source>
        <strain evidence="8">JCM 4637</strain>
    </source>
</reference>
<reference evidence="8" key="2">
    <citation type="submission" date="2020-09" db="EMBL/GenBank/DDBJ databases">
        <authorList>
            <person name="Sun Q."/>
            <person name="Ohkuma M."/>
        </authorList>
    </citation>
    <scope>NUCLEOTIDE SEQUENCE</scope>
    <source>
        <strain evidence="8">JCM 4637</strain>
    </source>
</reference>
<keyword evidence="5 6" id="KW-0472">Membrane</keyword>
<keyword evidence="4 6" id="KW-1133">Transmembrane helix</keyword>
<dbReference type="PANTHER" id="PTHR35007:SF1">
    <property type="entry name" value="PILUS ASSEMBLY PROTEIN"/>
    <property type="match status" value="1"/>
</dbReference>
<evidence type="ECO:0000256" key="5">
    <source>
        <dbReference type="ARBA" id="ARBA00023136"/>
    </source>
</evidence>
<name>A0A918XA06_9ACTN</name>
<organism evidence="8 9">
    <name type="scientific">Streptomyces finlayi</name>
    <dbReference type="NCBI Taxonomy" id="67296"/>
    <lineage>
        <taxon>Bacteria</taxon>
        <taxon>Bacillati</taxon>
        <taxon>Actinomycetota</taxon>
        <taxon>Actinomycetes</taxon>
        <taxon>Kitasatosporales</taxon>
        <taxon>Streptomycetaceae</taxon>
        <taxon>Streptomyces</taxon>
    </lineage>
</organism>
<feature type="transmembrane region" description="Helical" evidence="6">
    <location>
        <begin position="116"/>
        <end position="134"/>
    </location>
</feature>